<evidence type="ECO:0000313" key="5">
    <source>
        <dbReference type="EMBL" id="GEK91025.1"/>
    </source>
</evidence>
<evidence type="ECO:0000256" key="1">
    <source>
        <dbReference type="ARBA" id="ARBA00022679"/>
    </source>
</evidence>
<dbReference type="EMBL" id="BJUY01000005">
    <property type="protein sequence ID" value="GEK91025.1"/>
    <property type="molecule type" value="Genomic_DNA"/>
</dbReference>
<comment type="caution">
    <text evidence="5">The sequence shown here is derived from an EMBL/GenBank/DDBJ whole genome shotgun (WGS) entry which is preliminary data.</text>
</comment>
<keyword evidence="6" id="KW-1185">Reference proteome</keyword>
<sequence length="486" mass="55457">MKVKILTEGGKSIGLGHLSRCSALYEELLHREVIVDFVVNGDVDSVNFIKEYPIINVDWLNHDYINNNISSNDYVIVDSYLATNEDYLKLKSKSRELFVIDDFGRLHYPEGTIINPSLNTESIDYSCANKHSLLLGPRYVIVRSAFVKEENRTLRDSVKKVIIMMGGTDIRNLTPALIETLASKNPSVEFNVVINKAQHSELNLGVNPKNVSYHSNLTDIEMSRLMSENDIAITAAGQSIYELMATQTPFLAIQVIDNQKNNCDAIIKHISPEIVFHYTDTDLLTKIESAFHQIEDRTVRKELVKKQRQLIDGKGSQRIVDALIYKSKNKNICIREAKLSDIENVYNLSNQDYVRRHSINKEKIAWKDHIKWFEGVISDPDVVFYIVTNKNNDFLGQVRYSLEGINATISISLSKKIQAQGLASFILEESIKKLFNEKKNIKMITAFVSVNNVASIKIFEKVNFCRKTSDADLLNYQLRREQINDN</sequence>
<dbReference type="InterPro" id="IPR016181">
    <property type="entry name" value="Acyl_CoA_acyltransferase"/>
</dbReference>
<dbReference type="Gene3D" id="3.40.630.30">
    <property type="match status" value="1"/>
</dbReference>
<dbReference type="PANTHER" id="PTHR43792">
    <property type="entry name" value="GNAT FAMILY, PUTATIVE (AFU_ORTHOLOGUE AFUA_3G00765)-RELATED-RELATED"/>
    <property type="match status" value="1"/>
</dbReference>
<feature type="domain" description="N-acetyltransferase" evidence="4">
    <location>
        <begin position="332"/>
        <end position="481"/>
    </location>
</feature>
<evidence type="ECO:0000259" key="4">
    <source>
        <dbReference type="PROSITE" id="PS51186"/>
    </source>
</evidence>
<dbReference type="OrthoDB" id="9805604at2"/>
<evidence type="ECO:0000256" key="3">
    <source>
        <dbReference type="ARBA" id="ARBA00038502"/>
    </source>
</evidence>
<dbReference type="Proteomes" id="UP000321662">
    <property type="component" value="Unassembled WGS sequence"/>
</dbReference>
<dbReference type="AlphaFoldDB" id="A0A511AS52"/>
<dbReference type="Gene3D" id="3.40.50.2000">
    <property type="entry name" value="Glycogen Phosphorylase B"/>
    <property type="match status" value="1"/>
</dbReference>
<evidence type="ECO:0000256" key="2">
    <source>
        <dbReference type="ARBA" id="ARBA00023315"/>
    </source>
</evidence>
<gene>
    <name evidence="5" type="ORF">AKA01nite_06470</name>
</gene>
<dbReference type="InterPro" id="IPR000182">
    <property type="entry name" value="GNAT_dom"/>
</dbReference>
<dbReference type="SUPFAM" id="SSF53756">
    <property type="entry name" value="UDP-Glycosyltransferase/glycogen phosphorylase"/>
    <property type="match status" value="1"/>
</dbReference>
<comment type="similarity">
    <text evidence="3">Belongs to the acetyltransferase family. RimJ subfamily.</text>
</comment>
<accession>A0A511AS52</accession>
<protein>
    <recommendedName>
        <fullName evidence="4">N-acetyltransferase domain-containing protein</fullName>
    </recommendedName>
</protein>
<keyword evidence="2" id="KW-0012">Acyltransferase</keyword>
<name>A0A511AS52_9LACT</name>
<dbReference type="InterPro" id="IPR051531">
    <property type="entry name" value="N-acetyltransferase"/>
</dbReference>
<keyword evidence="1" id="KW-0808">Transferase</keyword>
<dbReference type="Gene3D" id="3.40.50.11190">
    <property type="match status" value="1"/>
</dbReference>
<dbReference type="GO" id="GO:0016747">
    <property type="term" value="F:acyltransferase activity, transferring groups other than amino-acyl groups"/>
    <property type="evidence" value="ECO:0007669"/>
    <property type="project" value="InterPro"/>
</dbReference>
<dbReference type="RefSeq" id="WP_146923747.1">
    <property type="nucleotide sequence ID" value="NZ_BJUY01000005.1"/>
</dbReference>
<dbReference type="PANTHER" id="PTHR43792:SF8">
    <property type="entry name" value="[RIBOSOMAL PROTEIN US5]-ALANINE N-ACETYLTRANSFERASE"/>
    <property type="match status" value="1"/>
</dbReference>
<evidence type="ECO:0000313" key="6">
    <source>
        <dbReference type="Proteomes" id="UP000321662"/>
    </source>
</evidence>
<dbReference type="Pfam" id="PF13302">
    <property type="entry name" value="Acetyltransf_3"/>
    <property type="match status" value="1"/>
</dbReference>
<dbReference type="SUPFAM" id="SSF55729">
    <property type="entry name" value="Acyl-CoA N-acyltransferases (Nat)"/>
    <property type="match status" value="1"/>
</dbReference>
<proteinExistence type="inferred from homology"/>
<dbReference type="PROSITE" id="PS51186">
    <property type="entry name" value="GNAT"/>
    <property type="match status" value="1"/>
</dbReference>
<reference evidence="5 6" key="1">
    <citation type="submission" date="2019-07" db="EMBL/GenBank/DDBJ databases">
        <title>Whole genome shotgun sequence of Alkalibacterium kapii NBRC 103247.</title>
        <authorList>
            <person name="Hosoyama A."/>
            <person name="Uohara A."/>
            <person name="Ohji S."/>
            <person name="Ichikawa N."/>
        </authorList>
    </citation>
    <scope>NUCLEOTIDE SEQUENCE [LARGE SCALE GENOMIC DNA]</scope>
    <source>
        <strain evidence="5 6">NBRC 103247</strain>
    </source>
</reference>
<organism evidence="5 6">
    <name type="scientific">Alkalibacterium kapii</name>
    <dbReference type="NCBI Taxonomy" id="426704"/>
    <lineage>
        <taxon>Bacteria</taxon>
        <taxon>Bacillati</taxon>
        <taxon>Bacillota</taxon>
        <taxon>Bacilli</taxon>
        <taxon>Lactobacillales</taxon>
        <taxon>Carnobacteriaceae</taxon>
        <taxon>Alkalibacterium</taxon>
    </lineage>
</organism>